<sequence length="211" mass="23852">MQISKQILQYELKRKQINVESMMKQALLEGDEIRLPTSTSSDWRLALQDSVTTDDLRQGCLSLFERVNSKVKLIPIEVYHAVHFLEYATIRTKHREFPQKALLEVIFPEEFKCPTKLTSSLINLVCHPSDTLRTAALSFFAIGLSTSSQKFSLAVIATRLLPQLFQSLKPDEIPINGTTIDFHRHITSIVGTFLNCSPLEILGHLNAKSIS</sequence>
<name>A0ABQ9XV29_9EUKA</name>
<dbReference type="EMBL" id="JARBJD010000068">
    <property type="protein sequence ID" value="KAK2955335.1"/>
    <property type="molecule type" value="Genomic_DNA"/>
</dbReference>
<reference evidence="1 2" key="1">
    <citation type="journal article" date="2022" name="bioRxiv">
        <title>Genomics of Preaxostyla Flagellates Illuminates Evolutionary Transitions and the Path Towards Mitochondrial Loss.</title>
        <authorList>
            <person name="Novak L.V.F."/>
            <person name="Treitli S.C."/>
            <person name="Pyrih J."/>
            <person name="Halakuc P."/>
            <person name="Pipaliya S.V."/>
            <person name="Vacek V."/>
            <person name="Brzon O."/>
            <person name="Soukal P."/>
            <person name="Eme L."/>
            <person name="Dacks J.B."/>
            <person name="Karnkowska A."/>
            <person name="Elias M."/>
            <person name="Hampl V."/>
        </authorList>
    </citation>
    <scope>NUCLEOTIDE SEQUENCE [LARGE SCALE GENOMIC DNA]</scope>
    <source>
        <strain evidence="1">NAU3</strain>
        <tissue evidence="1">Gut</tissue>
    </source>
</reference>
<keyword evidence="2" id="KW-1185">Reference proteome</keyword>
<comment type="caution">
    <text evidence="1">The sequence shown here is derived from an EMBL/GenBank/DDBJ whole genome shotgun (WGS) entry which is preliminary data.</text>
</comment>
<accession>A0ABQ9XV29</accession>
<protein>
    <submittedName>
        <fullName evidence="1">Uncharacterized protein</fullName>
    </submittedName>
</protein>
<proteinExistence type="predicted"/>
<organism evidence="1 2">
    <name type="scientific">Blattamonas nauphoetae</name>
    <dbReference type="NCBI Taxonomy" id="2049346"/>
    <lineage>
        <taxon>Eukaryota</taxon>
        <taxon>Metamonada</taxon>
        <taxon>Preaxostyla</taxon>
        <taxon>Oxymonadida</taxon>
        <taxon>Blattamonas</taxon>
    </lineage>
</organism>
<evidence type="ECO:0000313" key="2">
    <source>
        <dbReference type="Proteomes" id="UP001281761"/>
    </source>
</evidence>
<dbReference type="Proteomes" id="UP001281761">
    <property type="component" value="Unassembled WGS sequence"/>
</dbReference>
<gene>
    <name evidence="1" type="ORF">BLNAU_9726</name>
</gene>
<evidence type="ECO:0000313" key="1">
    <source>
        <dbReference type="EMBL" id="KAK2955335.1"/>
    </source>
</evidence>